<dbReference type="Gene3D" id="1.10.601.10">
    <property type="entry name" value="RNA Polymerase Primary Sigma Factor"/>
    <property type="match status" value="2"/>
</dbReference>
<dbReference type="PANTHER" id="PTHR30603:SF60">
    <property type="entry name" value="RNA POLYMERASE SIGMA FACTOR RPOD"/>
    <property type="match status" value="1"/>
</dbReference>
<keyword evidence="2 6" id="KW-0805">Transcription regulation</keyword>
<dbReference type="Pfam" id="PF04539">
    <property type="entry name" value="Sigma70_r3"/>
    <property type="match status" value="1"/>
</dbReference>
<dbReference type="Pfam" id="PF00140">
    <property type="entry name" value="Sigma70_r1_2"/>
    <property type="match status" value="1"/>
</dbReference>
<keyword evidence="4 6" id="KW-0238">DNA-binding</keyword>
<feature type="domain" description="RNA polymerase sigma-70" evidence="8">
    <location>
        <begin position="266"/>
        <end position="292"/>
    </location>
</feature>
<keyword evidence="3 6" id="KW-0731">Sigma factor</keyword>
<dbReference type="Pfam" id="PF04545">
    <property type="entry name" value="Sigma70_r4"/>
    <property type="match status" value="1"/>
</dbReference>
<evidence type="ECO:0000259" key="8">
    <source>
        <dbReference type="PROSITE" id="PS00716"/>
    </source>
</evidence>
<dbReference type="InterPro" id="IPR009042">
    <property type="entry name" value="RNA_pol_sigma70_r1_2"/>
</dbReference>
<dbReference type="CDD" id="cd06171">
    <property type="entry name" value="Sigma70_r4"/>
    <property type="match status" value="1"/>
</dbReference>
<dbReference type="EMBL" id="SNXK01000014">
    <property type="protein sequence ID" value="TDP29006.1"/>
    <property type="molecule type" value="Genomic_DNA"/>
</dbReference>
<evidence type="ECO:0000256" key="6">
    <source>
        <dbReference type="RuleBase" id="RU362124"/>
    </source>
</evidence>
<organism evidence="9 10">
    <name type="scientific">Nocardia ignorata</name>
    <dbReference type="NCBI Taxonomy" id="145285"/>
    <lineage>
        <taxon>Bacteria</taxon>
        <taxon>Bacillati</taxon>
        <taxon>Actinomycetota</taxon>
        <taxon>Actinomycetes</taxon>
        <taxon>Mycobacteriales</taxon>
        <taxon>Nocardiaceae</taxon>
        <taxon>Nocardia</taxon>
    </lineage>
</organism>
<evidence type="ECO:0000256" key="2">
    <source>
        <dbReference type="ARBA" id="ARBA00023015"/>
    </source>
</evidence>
<dbReference type="PANTHER" id="PTHR30603">
    <property type="entry name" value="RNA POLYMERASE SIGMA FACTOR RPO"/>
    <property type="match status" value="1"/>
</dbReference>
<dbReference type="PROSITE" id="PS00715">
    <property type="entry name" value="SIGMA70_1"/>
    <property type="match status" value="1"/>
</dbReference>
<keyword evidence="10" id="KW-1185">Reference proteome</keyword>
<accession>A0A4R6NXR5</accession>
<evidence type="ECO:0000313" key="9">
    <source>
        <dbReference type="EMBL" id="TDP29006.1"/>
    </source>
</evidence>
<dbReference type="GO" id="GO:0006352">
    <property type="term" value="P:DNA-templated transcription initiation"/>
    <property type="evidence" value="ECO:0007669"/>
    <property type="project" value="InterPro"/>
</dbReference>
<dbReference type="SUPFAM" id="SSF88946">
    <property type="entry name" value="Sigma2 domain of RNA polymerase sigma factors"/>
    <property type="match status" value="1"/>
</dbReference>
<dbReference type="InterPro" id="IPR050239">
    <property type="entry name" value="Sigma-70_RNA_pol_init_factors"/>
</dbReference>
<dbReference type="InterPro" id="IPR013325">
    <property type="entry name" value="RNA_pol_sigma_r2"/>
</dbReference>
<dbReference type="InterPro" id="IPR007627">
    <property type="entry name" value="RNA_pol_sigma70_r2"/>
</dbReference>
<name>A0A4R6NXR5_NOCIG</name>
<dbReference type="AlphaFoldDB" id="A0A4R6NXR5"/>
<evidence type="ECO:0000256" key="4">
    <source>
        <dbReference type="ARBA" id="ARBA00023125"/>
    </source>
</evidence>
<dbReference type="InterPro" id="IPR007624">
    <property type="entry name" value="RNA_pol_sigma70_r3"/>
</dbReference>
<dbReference type="InterPro" id="IPR014284">
    <property type="entry name" value="RNA_pol_sigma-70_dom"/>
</dbReference>
<sequence>MTVTADPIRDYLTAISRTPLLTAEQEYALAARIAAGVEARTELDENASAGVELSASRRKELQRTVLDGQRAKDHMVRANLRLVVSIARRFPTNTGMSLLDLIQEGTLGLMRAVDKFDHRRGLKLSTYATYWIRQSIGRALTDQGRTIRLPSNVADVLHKVVRVRRELTHELGRAVTAEEIAERAELTVAQVTAALRHEVEPVSLQTPLGEDTELGSVLPDTAPPPAELVAERMLRGYVEAALAGLTERESDVIRLRFGLDRGEARTLEEVGSQLGVSRERARQIEAKAMTKLRRPACARTLAGLLG</sequence>
<evidence type="ECO:0000256" key="1">
    <source>
        <dbReference type="ARBA" id="ARBA00007788"/>
    </source>
</evidence>
<comment type="caution">
    <text evidence="9">The sequence shown here is derived from an EMBL/GenBank/DDBJ whole genome shotgun (WGS) entry which is preliminary data.</text>
</comment>
<dbReference type="Gene3D" id="1.10.10.10">
    <property type="entry name" value="Winged helix-like DNA-binding domain superfamily/Winged helix DNA-binding domain"/>
    <property type="match status" value="2"/>
</dbReference>
<dbReference type="InterPro" id="IPR036388">
    <property type="entry name" value="WH-like_DNA-bd_sf"/>
</dbReference>
<gene>
    <name evidence="9" type="ORF">DFR75_11439</name>
</gene>
<dbReference type="InterPro" id="IPR007630">
    <property type="entry name" value="RNA_pol_sigma70_r4"/>
</dbReference>
<proteinExistence type="inferred from homology"/>
<dbReference type="InterPro" id="IPR013324">
    <property type="entry name" value="RNA_pol_sigma_r3/r4-like"/>
</dbReference>
<evidence type="ECO:0000313" key="10">
    <source>
        <dbReference type="Proteomes" id="UP000295087"/>
    </source>
</evidence>
<dbReference type="RefSeq" id="WP_067498305.1">
    <property type="nucleotide sequence ID" value="NZ_SNXK01000014.1"/>
</dbReference>
<dbReference type="Pfam" id="PF04542">
    <property type="entry name" value="Sigma70_r2"/>
    <property type="match status" value="1"/>
</dbReference>
<evidence type="ECO:0000256" key="5">
    <source>
        <dbReference type="ARBA" id="ARBA00023163"/>
    </source>
</evidence>
<feature type="domain" description="RNA polymerase sigma-70" evidence="7">
    <location>
        <begin position="100"/>
        <end position="113"/>
    </location>
</feature>
<keyword evidence="5 6" id="KW-0804">Transcription</keyword>
<comment type="function">
    <text evidence="6">Sigma factors are initiation factors that promote the attachment of RNA polymerase to specific initiation sites and are then released.</text>
</comment>
<dbReference type="InterPro" id="IPR000943">
    <property type="entry name" value="RNA_pol_sigma70"/>
</dbReference>
<dbReference type="NCBIfam" id="TIGR02937">
    <property type="entry name" value="sigma70-ECF"/>
    <property type="match status" value="1"/>
</dbReference>
<dbReference type="Proteomes" id="UP000295087">
    <property type="component" value="Unassembled WGS sequence"/>
</dbReference>
<evidence type="ECO:0000256" key="3">
    <source>
        <dbReference type="ARBA" id="ARBA00023082"/>
    </source>
</evidence>
<dbReference type="PRINTS" id="PR00046">
    <property type="entry name" value="SIGMA70FCT"/>
</dbReference>
<dbReference type="GO" id="GO:0016987">
    <property type="term" value="F:sigma factor activity"/>
    <property type="evidence" value="ECO:0007669"/>
    <property type="project" value="UniProtKB-KW"/>
</dbReference>
<dbReference type="GO" id="GO:0003677">
    <property type="term" value="F:DNA binding"/>
    <property type="evidence" value="ECO:0007669"/>
    <property type="project" value="UniProtKB-KW"/>
</dbReference>
<protein>
    <recommendedName>
        <fullName evidence="6">RNA polymerase sigma factor</fullName>
    </recommendedName>
</protein>
<reference evidence="9 10" key="1">
    <citation type="submission" date="2019-03" db="EMBL/GenBank/DDBJ databases">
        <title>Genomic Encyclopedia of Type Strains, Phase IV (KMG-IV): sequencing the most valuable type-strain genomes for metagenomic binning, comparative biology and taxonomic classification.</title>
        <authorList>
            <person name="Goeker M."/>
        </authorList>
    </citation>
    <scope>NUCLEOTIDE SEQUENCE [LARGE SCALE GENOMIC DNA]</scope>
    <source>
        <strain evidence="9 10">DSM 44496</strain>
    </source>
</reference>
<comment type="similarity">
    <text evidence="1 6">Belongs to the sigma-70 factor family.</text>
</comment>
<dbReference type="PROSITE" id="PS00716">
    <property type="entry name" value="SIGMA70_2"/>
    <property type="match status" value="1"/>
</dbReference>
<evidence type="ECO:0000259" key="7">
    <source>
        <dbReference type="PROSITE" id="PS00715"/>
    </source>
</evidence>
<dbReference type="SUPFAM" id="SSF88659">
    <property type="entry name" value="Sigma3 and sigma4 domains of RNA polymerase sigma factors"/>
    <property type="match status" value="2"/>
</dbReference>